<dbReference type="GO" id="GO:0005783">
    <property type="term" value="C:endoplasmic reticulum"/>
    <property type="evidence" value="ECO:0007669"/>
    <property type="project" value="TreeGrafter"/>
</dbReference>
<dbReference type="Pfam" id="PF01124">
    <property type="entry name" value="MAPEG"/>
    <property type="match status" value="1"/>
</dbReference>
<dbReference type="PANTHER" id="PTHR10250">
    <property type="entry name" value="MICROSOMAL GLUTATHIONE S-TRANSFERASE"/>
    <property type="match status" value="1"/>
</dbReference>
<keyword evidence="4 5" id="KW-0472">Membrane</keyword>
<dbReference type="InterPro" id="IPR050997">
    <property type="entry name" value="MAPEG"/>
</dbReference>
<feature type="transmembrane region" description="Helical" evidence="5">
    <location>
        <begin position="125"/>
        <end position="144"/>
    </location>
</feature>
<sequence>MSALIAFQPEFAWCALAVAAMAIQCTTFGFSAGAQRKRFNVPYPDMGNGRHAAKLSDKDWETFNNYQRAHHNYLEQLPSAQILTLLSGLFYPRASVMVSSIYILGRQLYGWGYQSKGSAGRMPGAPMSTISLLGLAILTIHGSLRSLGYF</sequence>
<dbReference type="GO" id="GO:0016020">
    <property type="term" value="C:membrane"/>
    <property type="evidence" value="ECO:0007669"/>
    <property type="project" value="UniProtKB-SubCell"/>
</dbReference>
<evidence type="ECO:0000313" key="7">
    <source>
        <dbReference type="Proteomes" id="UP000267251"/>
    </source>
</evidence>
<dbReference type="EMBL" id="KZ988109">
    <property type="protein sequence ID" value="RKP13097.1"/>
    <property type="molecule type" value="Genomic_DNA"/>
</dbReference>
<dbReference type="GO" id="GO:0004364">
    <property type="term" value="F:glutathione transferase activity"/>
    <property type="evidence" value="ECO:0007669"/>
    <property type="project" value="TreeGrafter"/>
</dbReference>
<dbReference type="AlphaFoldDB" id="A0A4P9Y2M2"/>
<dbReference type="Proteomes" id="UP000267251">
    <property type="component" value="Unassembled WGS sequence"/>
</dbReference>
<dbReference type="GO" id="GO:0004602">
    <property type="term" value="F:glutathione peroxidase activity"/>
    <property type="evidence" value="ECO:0007669"/>
    <property type="project" value="TreeGrafter"/>
</dbReference>
<dbReference type="InterPro" id="IPR023352">
    <property type="entry name" value="MAPEG-like_dom_sf"/>
</dbReference>
<gene>
    <name evidence="6" type="ORF">BJ684DRAFT_20390</name>
</gene>
<feature type="transmembrane region" description="Helical" evidence="5">
    <location>
        <begin position="12"/>
        <end position="34"/>
    </location>
</feature>
<keyword evidence="7" id="KW-1185">Reference proteome</keyword>
<organism evidence="6 7">
    <name type="scientific">Piptocephalis cylindrospora</name>
    <dbReference type="NCBI Taxonomy" id="1907219"/>
    <lineage>
        <taxon>Eukaryota</taxon>
        <taxon>Fungi</taxon>
        <taxon>Fungi incertae sedis</taxon>
        <taxon>Zoopagomycota</taxon>
        <taxon>Zoopagomycotina</taxon>
        <taxon>Zoopagomycetes</taxon>
        <taxon>Zoopagales</taxon>
        <taxon>Piptocephalidaceae</taxon>
        <taxon>Piptocephalis</taxon>
    </lineage>
</organism>
<reference evidence="7" key="1">
    <citation type="journal article" date="2018" name="Nat. Microbiol.">
        <title>Leveraging single-cell genomics to expand the fungal tree of life.</title>
        <authorList>
            <person name="Ahrendt S.R."/>
            <person name="Quandt C.A."/>
            <person name="Ciobanu D."/>
            <person name="Clum A."/>
            <person name="Salamov A."/>
            <person name="Andreopoulos B."/>
            <person name="Cheng J.F."/>
            <person name="Woyke T."/>
            <person name="Pelin A."/>
            <person name="Henrissat B."/>
            <person name="Reynolds N.K."/>
            <person name="Benny G.L."/>
            <person name="Smith M.E."/>
            <person name="James T.Y."/>
            <person name="Grigoriev I.V."/>
        </authorList>
    </citation>
    <scope>NUCLEOTIDE SEQUENCE [LARGE SCALE GENOMIC DNA]</scope>
</reference>
<evidence type="ECO:0000256" key="2">
    <source>
        <dbReference type="ARBA" id="ARBA00022692"/>
    </source>
</evidence>
<evidence type="ECO:0000256" key="3">
    <source>
        <dbReference type="ARBA" id="ARBA00022989"/>
    </source>
</evidence>
<name>A0A4P9Y2M2_9FUNG</name>
<dbReference type="Gene3D" id="1.20.120.550">
    <property type="entry name" value="Membrane associated eicosanoid/glutathione metabolism-like domain"/>
    <property type="match status" value="1"/>
</dbReference>
<feature type="transmembrane region" description="Helical" evidence="5">
    <location>
        <begin position="82"/>
        <end position="104"/>
    </location>
</feature>
<comment type="subcellular location">
    <subcellularLocation>
        <location evidence="1">Membrane</location>
        <topology evidence="1">Multi-pass membrane protein</topology>
    </subcellularLocation>
</comment>
<dbReference type="SUPFAM" id="SSF161084">
    <property type="entry name" value="MAPEG domain-like"/>
    <property type="match status" value="1"/>
</dbReference>
<keyword evidence="3 5" id="KW-1133">Transmembrane helix</keyword>
<evidence type="ECO:0000313" key="6">
    <source>
        <dbReference type="EMBL" id="RKP13097.1"/>
    </source>
</evidence>
<protein>
    <recommendedName>
        <fullName evidence="8">Membrane-associated, eicosanoid/glutathione metabolism protein</fullName>
    </recommendedName>
</protein>
<dbReference type="OrthoDB" id="410651at2759"/>
<evidence type="ECO:0000256" key="5">
    <source>
        <dbReference type="SAM" id="Phobius"/>
    </source>
</evidence>
<evidence type="ECO:0000256" key="4">
    <source>
        <dbReference type="ARBA" id="ARBA00023136"/>
    </source>
</evidence>
<proteinExistence type="predicted"/>
<evidence type="ECO:0008006" key="8">
    <source>
        <dbReference type="Google" id="ProtNLM"/>
    </source>
</evidence>
<accession>A0A4P9Y2M2</accession>
<dbReference type="PANTHER" id="PTHR10250:SF26">
    <property type="entry name" value="GLUTATHIONE S-TRANSFERASE 3, MITOCHONDRIAL"/>
    <property type="match status" value="1"/>
</dbReference>
<evidence type="ECO:0000256" key="1">
    <source>
        <dbReference type="ARBA" id="ARBA00004141"/>
    </source>
</evidence>
<dbReference type="InterPro" id="IPR001129">
    <property type="entry name" value="Membr-assoc_MAPEG"/>
</dbReference>
<keyword evidence="2 5" id="KW-0812">Transmembrane</keyword>
<dbReference type="GO" id="GO:0005635">
    <property type="term" value="C:nuclear envelope"/>
    <property type="evidence" value="ECO:0007669"/>
    <property type="project" value="TreeGrafter"/>
</dbReference>